<evidence type="ECO:0000313" key="3">
    <source>
        <dbReference type="Proteomes" id="UP001320972"/>
    </source>
</evidence>
<sequence>MSRGQTTPVGLVIGLFVGNLAYLLFTVILSMVLGIAPTDVFSGPFAEGANSLVSGWVAIGGLLGVTDVLVVVGFVSSVFGGR</sequence>
<keyword evidence="1" id="KW-0472">Membrane</keyword>
<proteinExistence type="predicted"/>
<keyword evidence="1" id="KW-0812">Transmembrane</keyword>
<feature type="transmembrane region" description="Helical" evidence="1">
    <location>
        <begin position="12"/>
        <end position="36"/>
    </location>
</feature>
<dbReference type="EMBL" id="JAOPKB010000001">
    <property type="protein sequence ID" value="MCU4971858.1"/>
    <property type="molecule type" value="Genomic_DNA"/>
</dbReference>
<evidence type="ECO:0008006" key="4">
    <source>
        <dbReference type="Google" id="ProtNLM"/>
    </source>
</evidence>
<feature type="transmembrane region" description="Helical" evidence="1">
    <location>
        <begin position="56"/>
        <end position="79"/>
    </location>
</feature>
<keyword evidence="3" id="KW-1185">Reference proteome</keyword>
<evidence type="ECO:0000313" key="2">
    <source>
        <dbReference type="EMBL" id="MCU4971858.1"/>
    </source>
</evidence>
<keyword evidence="1" id="KW-1133">Transmembrane helix</keyword>
<protein>
    <recommendedName>
        <fullName evidence="4">DUF4386 family protein</fullName>
    </recommendedName>
</protein>
<accession>A0ABT2QAB1</accession>
<reference evidence="2 3" key="1">
    <citation type="submission" date="2022-09" db="EMBL/GenBank/DDBJ databases">
        <title>Enrichment on poylsaccharides allowed isolation of novel metabolic and taxonomic groups of Haloarchaea.</title>
        <authorList>
            <person name="Sorokin D.Y."/>
            <person name="Elcheninov A.G."/>
            <person name="Khizhniak T.V."/>
            <person name="Kolganova T.V."/>
            <person name="Kublanov I.V."/>
        </authorList>
    </citation>
    <scope>NUCLEOTIDE SEQUENCE [LARGE SCALE GENOMIC DNA]</scope>
    <source>
        <strain evidence="2 3">AArc-m2/3/4</strain>
    </source>
</reference>
<comment type="caution">
    <text evidence="2">The sequence shown here is derived from an EMBL/GenBank/DDBJ whole genome shotgun (WGS) entry which is preliminary data.</text>
</comment>
<evidence type="ECO:0000256" key="1">
    <source>
        <dbReference type="SAM" id="Phobius"/>
    </source>
</evidence>
<dbReference type="RefSeq" id="WP_338007000.1">
    <property type="nucleotide sequence ID" value="NZ_JAOPKB010000001.1"/>
</dbReference>
<organism evidence="2 3">
    <name type="scientific">Natronoglomus mannanivorans</name>
    <dbReference type="NCBI Taxonomy" id="2979990"/>
    <lineage>
        <taxon>Archaea</taxon>
        <taxon>Methanobacteriati</taxon>
        <taxon>Methanobacteriota</taxon>
        <taxon>Stenosarchaea group</taxon>
        <taxon>Halobacteria</taxon>
        <taxon>Halobacteriales</taxon>
        <taxon>Natrialbaceae</taxon>
        <taxon>Natronoglomus</taxon>
    </lineage>
</organism>
<dbReference type="Proteomes" id="UP001320972">
    <property type="component" value="Unassembled WGS sequence"/>
</dbReference>
<name>A0ABT2QAB1_9EURY</name>
<gene>
    <name evidence="2" type="ORF">OB955_03785</name>
</gene>